<name>A0A1G4HJU6_PLAVI</name>
<keyword evidence="2" id="KW-0732">Signal</keyword>
<dbReference type="SUPFAM" id="SSF82199">
    <property type="entry name" value="SET domain"/>
    <property type="match status" value="2"/>
</dbReference>
<dbReference type="InterPro" id="IPR050600">
    <property type="entry name" value="SETD3_SETD6_MTase"/>
</dbReference>
<feature type="region of interest" description="Disordered" evidence="1">
    <location>
        <begin position="569"/>
        <end position="615"/>
    </location>
</feature>
<dbReference type="GO" id="GO:0016279">
    <property type="term" value="F:protein-lysine N-methyltransferase activity"/>
    <property type="evidence" value="ECO:0007669"/>
    <property type="project" value="TreeGrafter"/>
</dbReference>
<dbReference type="VEuPathDB" id="PlasmoDB:PVW1_140011700"/>
<dbReference type="EMBL" id="LT615269">
    <property type="protein sequence ID" value="SCO75122.1"/>
    <property type="molecule type" value="Genomic_DNA"/>
</dbReference>
<feature type="signal peptide" evidence="2">
    <location>
        <begin position="1"/>
        <end position="23"/>
    </location>
</feature>
<dbReference type="OrthoDB" id="441812at2759"/>
<feature type="chain" id="PRO_5009234984" description="SET domain-containing protein" evidence="2">
    <location>
        <begin position="24"/>
        <end position="1120"/>
    </location>
</feature>
<dbReference type="PANTHER" id="PTHR13271:SF137">
    <property type="entry name" value="SET DOMAIN-CONTAINING PROTEIN"/>
    <property type="match status" value="1"/>
</dbReference>
<evidence type="ECO:0000256" key="2">
    <source>
        <dbReference type="SAM" id="SignalP"/>
    </source>
</evidence>
<feature type="compositionally biased region" description="Basic and acidic residues" evidence="1">
    <location>
        <begin position="190"/>
        <end position="205"/>
    </location>
</feature>
<dbReference type="VEuPathDB" id="PlasmoDB:PVP01_1405500"/>
<dbReference type="VEuPathDB" id="PlasmoDB:PVX_122070"/>
<organism evidence="3 4">
    <name type="scientific">Plasmodium vivax</name>
    <name type="common">malaria parasite P. vivax</name>
    <dbReference type="NCBI Taxonomy" id="5855"/>
    <lineage>
        <taxon>Eukaryota</taxon>
        <taxon>Sar</taxon>
        <taxon>Alveolata</taxon>
        <taxon>Apicomplexa</taxon>
        <taxon>Aconoidasida</taxon>
        <taxon>Haemosporida</taxon>
        <taxon>Plasmodiidae</taxon>
        <taxon>Plasmodium</taxon>
        <taxon>Plasmodium (Plasmodium)</taxon>
    </lineage>
</organism>
<gene>
    <name evidence="3" type="ORF">PVC01_140010900</name>
</gene>
<sequence>MNSTFSSWLKWALLLVSTLASEGTKIPVQRKKTLFPSFTQNGWLRRGRDNHFAAHTLVRRRKNALHLFKKKDTALKLSQADNIGKENGSLNCLNELIKSVLRKKYEYKNSLKEPIFTISHLASHFMNNSVNLQSLEFDEQNRDEYTYEKNRIGDFLAEHNIQVGKDLGQPAQVGKDLGQLEQVGTNVPPSEDHPSGSINREDTHRSQNGGNPNKLNHENKILCLTAKNKIKKEEVICSIPSSYIIHFDHIMKQIRKYVDSFSSTYNVNYIKYIFKNKLEDEIKELPPLTILLYDIYRRHVLFLSFMKSPLIFLKYWDVKLTLLITYIHFVSKYVTLLLHAYNFNNTFFALLGDYFAKREKPHGISGRNSACSEDQGNDNPGDSPSDDPSDAPKDSLPRNANTETKPCSPPPTHIDQTNCALTQKTNNTLKEKTNFFFYKNYEHYINYIVNKKHLSHLPLLFSDSSFLLFNNMHMKNIIYFRRQMLHEILNLLKGDDHGDSNFLFIDKNAVHRILFTNNEHYQRIGKFLTGADTPLGEEKRDAHHDISLDHTADVNRLYHFALLAGEGNPNGEGSQPIGEGSQPIGEGSQPIGEGSQPNGRGSQPDGGPTCSAPSESLDQAIHSTAYTESLFESFDHFVNYNFLMRIYSYVSSHVIKVKGNVTLNGGNSAEGREKTNQTKRGENNPNHDHYQLKDNILSSNVKMENAEKGIHQLTVKECEKYDFKHYEKAEREEENKYMCLIPIIDICNHSNFATNCIVKKEMKENAEGGLHMEGYSKMDCHSGDVPSGTNEMKDILKETHIEHMPKEAPLQEEELPISNLNYVQLISSKDIDRGEEITISYGNLSNDLLLLEYGFVAKQNTKVYFHFDVKIVREIIIQILGFDMLPLTMLESLPQVKVDLFKKLNVIQNSENLYERFDINNMESAKITRKKKEILNDYVRKNNYFNEYNIFTMKDRINKFYIEEKLQHSPRKNYLYIGTDFIVDPILLATIRVIICDDLNQLAKVKVTDLVKWEHHLSPLSEVVVLQILIKLIDEIIYEQFYHINYEEILKKGKVPYADLKFLQNKFLQKDLFNSEKAIDLSHSNNFKIVIYNIMKLKELQNARRKLTEKLEQMKGLLKV</sequence>
<evidence type="ECO:0008006" key="5">
    <source>
        <dbReference type="Google" id="ProtNLM"/>
    </source>
</evidence>
<feature type="region of interest" description="Disordered" evidence="1">
    <location>
        <begin position="365"/>
        <end position="418"/>
    </location>
</feature>
<reference evidence="3 4" key="1">
    <citation type="submission" date="2016-07" db="EMBL/GenBank/DDBJ databases">
        <authorList>
            <consortium name="Pathogen Informatics"/>
        </authorList>
    </citation>
    <scope>NUCLEOTIDE SEQUENCE [LARGE SCALE GENOMIC DNA]</scope>
</reference>
<feature type="region of interest" description="Disordered" evidence="1">
    <location>
        <begin position="182"/>
        <end position="214"/>
    </location>
</feature>
<dbReference type="VEuPathDB" id="PlasmoDB:PVPAM_140013000"/>
<evidence type="ECO:0000256" key="1">
    <source>
        <dbReference type="SAM" id="MobiDB-lite"/>
    </source>
</evidence>
<evidence type="ECO:0000313" key="4">
    <source>
        <dbReference type="Proteomes" id="UP000305196"/>
    </source>
</evidence>
<dbReference type="Proteomes" id="UP000305196">
    <property type="component" value="Chromosome 14"/>
</dbReference>
<dbReference type="InterPro" id="IPR046341">
    <property type="entry name" value="SET_dom_sf"/>
</dbReference>
<protein>
    <recommendedName>
        <fullName evidence="5">SET domain-containing protein</fullName>
    </recommendedName>
</protein>
<evidence type="ECO:0000313" key="3">
    <source>
        <dbReference type="EMBL" id="SCO75122.1"/>
    </source>
</evidence>
<accession>A0A1G4HJU6</accession>
<dbReference type="Gene3D" id="3.90.1410.10">
    <property type="entry name" value="set domain protein methyltransferase, domain 1"/>
    <property type="match status" value="1"/>
</dbReference>
<feature type="region of interest" description="Disordered" evidence="1">
    <location>
        <begin position="662"/>
        <end position="688"/>
    </location>
</feature>
<feature type="compositionally biased region" description="Basic and acidic residues" evidence="1">
    <location>
        <begin position="670"/>
        <end position="688"/>
    </location>
</feature>
<dbReference type="PANTHER" id="PTHR13271">
    <property type="entry name" value="UNCHARACTERIZED PUTATIVE METHYLTRANSFERASE"/>
    <property type="match status" value="1"/>
</dbReference>
<proteinExistence type="predicted"/>
<dbReference type="AlphaFoldDB" id="A0A1G4HJU6"/>